<feature type="binding site" evidence="9">
    <location>
        <position position="14"/>
    </location>
    <ligand>
        <name>NADPH</name>
        <dbReference type="ChEBI" id="CHEBI:57783"/>
    </ligand>
</feature>
<reference evidence="13 14" key="1">
    <citation type="journal article" date="2015" name="Sci. Rep.">
        <title>A comparative genomics and reductive dehalogenase gene transcription study of two chloroethene-respiring bacteria, Dehalococcoides mccartyi strains MB and 11a.</title>
        <authorList>
            <person name="Low A."/>
            <person name="Shen Z."/>
            <person name="Cheng D."/>
            <person name="Rogers M.J."/>
            <person name="Lee P.K."/>
            <person name="He J."/>
        </authorList>
    </citation>
    <scope>NUCLEOTIDE SEQUENCE [LARGE SCALE GENOMIC DNA]</scope>
    <source>
        <strain evidence="13 14">MB</strain>
    </source>
</reference>
<feature type="binding site" evidence="9">
    <location>
        <position position="15"/>
    </location>
    <ligand>
        <name>NADPH</name>
        <dbReference type="ChEBI" id="CHEBI:57783"/>
    </ligand>
</feature>
<protein>
    <recommendedName>
        <fullName evidence="9">1-deoxy-D-xylulose 5-phosphate reductoisomerase</fullName>
        <shortName evidence="9">DXP reductoisomerase</shortName>
        <ecNumber evidence="9">1.1.1.267</ecNumber>
    </recommendedName>
    <alternativeName>
        <fullName evidence="9">1-deoxyxylulose-5-phosphate reductoisomerase</fullName>
    </alternativeName>
    <alternativeName>
        <fullName evidence="9">2-C-methyl-D-erythritol 4-phosphate synthase</fullName>
    </alternativeName>
</protein>
<feature type="binding site" evidence="9">
    <location>
        <position position="143"/>
    </location>
    <ligand>
        <name>1-deoxy-D-xylulose 5-phosphate</name>
        <dbReference type="ChEBI" id="CHEBI:57792"/>
    </ligand>
</feature>
<dbReference type="SUPFAM" id="SSF55347">
    <property type="entry name" value="Glyceraldehyde-3-phosphate dehydrogenase-like, C-terminal domain"/>
    <property type="match status" value="1"/>
</dbReference>
<dbReference type="InterPro" id="IPR036169">
    <property type="entry name" value="DXPR_C_sf"/>
</dbReference>
<evidence type="ECO:0000256" key="3">
    <source>
        <dbReference type="ARBA" id="ARBA00022723"/>
    </source>
</evidence>
<feature type="binding site" evidence="9">
    <location>
        <position position="211"/>
    </location>
    <ligand>
        <name>Mn(2+)</name>
        <dbReference type="ChEBI" id="CHEBI:29035"/>
    </ligand>
</feature>
<evidence type="ECO:0000259" key="12">
    <source>
        <dbReference type="Pfam" id="PF13288"/>
    </source>
</evidence>
<feature type="binding site" evidence="9">
    <location>
        <position position="40"/>
    </location>
    <ligand>
        <name>NADPH</name>
        <dbReference type="ChEBI" id="CHEBI:57783"/>
    </ligand>
</feature>
<comment type="function">
    <text evidence="9">Catalyzes the NADPH-dependent rearrangement and reduction of 1-deoxy-D-xylulose-5-phosphate (DXP) to 2-C-methyl-D-erythritol 4-phosphate (MEP).</text>
</comment>
<dbReference type="InterPro" id="IPR013512">
    <property type="entry name" value="DXP_reductoisomerase_N"/>
</dbReference>
<dbReference type="InterPro" id="IPR003821">
    <property type="entry name" value="DXP_reductoisomerase"/>
</dbReference>
<dbReference type="NCBIfam" id="TIGR00243">
    <property type="entry name" value="Dxr"/>
    <property type="match status" value="1"/>
</dbReference>
<dbReference type="PIRSF" id="PIRSF006205">
    <property type="entry name" value="Dxp_reductismrs"/>
    <property type="match status" value="1"/>
</dbReference>
<comment type="pathway">
    <text evidence="1 9">Isoprenoid biosynthesis; isopentenyl diphosphate biosynthesis via DXP pathway; isopentenyl diphosphate from 1-deoxy-D-xylulose 5-phosphate: step 1/6.</text>
</comment>
<evidence type="ECO:0000313" key="14">
    <source>
        <dbReference type="Proteomes" id="UP000053577"/>
    </source>
</evidence>
<dbReference type="Gene3D" id="1.10.1740.10">
    <property type="match status" value="1"/>
</dbReference>
<dbReference type="OrthoDB" id="9806546at2"/>
<dbReference type="RefSeq" id="WP_058292226.1">
    <property type="nucleotide sequence ID" value="NZ_JGYD01000010.1"/>
</dbReference>
<feature type="binding site" evidence="9">
    <location>
        <position position="202"/>
    </location>
    <ligand>
        <name>1-deoxy-D-xylulose 5-phosphate</name>
        <dbReference type="ChEBI" id="CHEBI:57792"/>
    </ligand>
</feature>
<dbReference type="EMBL" id="JGYD01000010">
    <property type="protein sequence ID" value="KSV18809.1"/>
    <property type="molecule type" value="Genomic_DNA"/>
</dbReference>
<keyword evidence="5 9" id="KW-0560">Oxidoreductase</keyword>
<gene>
    <name evidence="9" type="primary">dxr</name>
    <name evidence="13" type="ORF">DA01_02200</name>
</gene>
<dbReference type="GO" id="GO:0030604">
    <property type="term" value="F:1-deoxy-D-xylulose-5-phosphate reductoisomerase activity"/>
    <property type="evidence" value="ECO:0007669"/>
    <property type="project" value="UniProtKB-UniRule"/>
</dbReference>
<comment type="caution">
    <text evidence="9">Lacks conserved residue(s) required for the propagation of feature annotation.</text>
</comment>
<comment type="similarity">
    <text evidence="2 9">Belongs to the DXR family.</text>
</comment>
<dbReference type="Gene3D" id="3.40.50.720">
    <property type="entry name" value="NAD(P)-binding Rossmann-like Domain"/>
    <property type="match status" value="1"/>
</dbReference>
<dbReference type="Pfam" id="PF08436">
    <property type="entry name" value="DXP_redisom_C"/>
    <property type="match status" value="1"/>
</dbReference>
<feature type="binding site" evidence="9">
    <location>
        <position position="42"/>
    </location>
    <ligand>
        <name>NADPH</name>
        <dbReference type="ChEBI" id="CHEBI:57783"/>
    </ligand>
</feature>
<evidence type="ECO:0000256" key="6">
    <source>
        <dbReference type="ARBA" id="ARBA00023211"/>
    </source>
</evidence>
<feature type="binding site" evidence="9">
    <location>
        <position position="143"/>
    </location>
    <ligand>
        <name>Mn(2+)</name>
        <dbReference type="ChEBI" id="CHEBI:29035"/>
    </ligand>
</feature>
<feature type="binding site" evidence="9">
    <location>
        <position position="17"/>
    </location>
    <ligand>
        <name>NADPH</name>
        <dbReference type="ChEBI" id="CHEBI:57783"/>
    </ligand>
</feature>
<keyword evidence="3 9" id="KW-0479">Metal-binding</keyword>
<evidence type="ECO:0000256" key="5">
    <source>
        <dbReference type="ARBA" id="ARBA00023002"/>
    </source>
</evidence>
<keyword evidence="9" id="KW-0460">Magnesium</keyword>
<feature type="binding site" evidence="9">
    <location>
        <position position="208"/>
    </location>
    <ligand>
        <name>1-deoxy-D-xylulose 5-phosphate</name>
        <dbReference type="ChEBI" id="CHEBI:57792"/>
    </ligand>
</feature>
<feature type="binding site" evidence="9">
    <location>
        <position position="16"/>
    </location>
    <ligand>
        <name>NADPH</name>
        <dbReference type="ChEBI" id="CHEBI:57783"/>
    </ligand>
</feature>
<dbReference type="GO" id="GO:0051484">
    <property type="term" value="P:isopentenyl diphosphate biosynthetic process, methylerythritol 4-phosphate pathway involved in terpenoid biosynthetic process"/>
    <property type="evidence" value="ECO:0007669"/>
    <property type="project" value="UniProtKB-ARBA"/>
</dbReference>
<comment type="cofactor">
    <cofactor evidence="9">
        <name>Mg(2+)</name>
        <dbReference type="ChEBI" id="CHEBI:18420"/>
    </cofactor>
    <cofactor evidence="9">
        <name>Mn(2+)</name>
        <dbReference type="ChEBI" id="CHEBI:29035"/>
    </cofactor>
</comment>
<evidence type="ECO:0000259" key="11">
    <source>
        <dbReference type="Pfam" id="PF08436"/>
    </source>
</evidence>
<evidence type="ECO:0000259" key="10">
    <source>
        <dbReference type="Pfam" id="PF02670"/>
    </source>
</evidence>
<keyword evidence="6 9" id="KW-0464">Manganese</keyword>
<dbReference type="Proteomes" id="UP000053577">
    <property type="component" value="Unassembled WGS sequence"/>
</dbReference>
<keyword evidence="13" id="KW-0413">Isomerase</keyword>
<feature type="domain" description="DXP reductoisomerase C-terminal" evidence="12">
    <location>
        <begin position="251"/>
        <end position="368"/>
    </location>
</feature>
<evidence type="ECO:0000313" key="13">
    <source>
        <dbReference type="EMBL" id="KSV18809.1"/>
    </source>
</evidence>
<feature type="binding site" evidence="9">
    <location>
        <position position="115"/>
    </location>
    <ligand>
        <name>NADPH</name>
        <dbReference type="ChEBI" id="CHEBI:57783"/>
    </ligand>
</feature>
<evidence type="ECO:0000256" key="8">
    <source>
        <dbReference type="ARBA" id="ARBA00048543"/>
    </source>
</evidence>
<dbReference type="PATRIC" id="fig|61435.5.peg.447"/>
<name>A0A0V8M5I0_9CHLR</name>
<feature type="binding site" evidence="9">
    <location>
        <position position="207"/>
    </location>
    <ligand>
        <name>1-deoxy-D-xylulose 5-phosphate</name>
        <dbReference type="ChEBI" id="CHEBI:57792"/>
    </ligand>
</feature>
<dbReference type="InterPro" id="IPR013644">
    <property type="entry name" value="DXP_reductoisomerase_C"/>
</dbReference>
<evidence type="ECO:0000256" key="2">
    <source>
        <dbReference type="ARBA" id="ARBA00006825"/>
    </source>
</evidence>
<sequence>MVHSIKNIVILGSTGSIGRQTLEVIHSLPDRFKVLGLAGGTNTNLLKEQTEQFRPKYFYCQNCHDTNACTARFIPIEEMAALPEADIVVVATPGSAGLQPVLAAARAGKVIALANKESLVSAGEIVTATAQENRAKILPVDSEHSAIWQCLSGEVTPPARIILTASGGPFRSLTKDEIAKVTPEQALKHPSWKMGTKVTIDSASLMNKGLEIIEARWLFDMPVRNIQVVIHPQSIIHSMVEFADGSLKAQLSRPDMRFPIQCALTYPERLTNLTLPRLNWAEIGKLDFEMPDMDRFPCLKLAISAGEEGKTFPAALCAADEVAVEMFLKGEIGFGQIPELIAKVLDAHQAVASPSLDDILAADAWARRKVTELAGKL</sequence>
<dbReference type="InterPro" id="IPR026877">
    <property type="entry name" value="DXPR_C"/>
</dbReference>
<proteinExistence type="inferred from homology"/>
<dbReference type="PANTHER" id="PTHR30525">
    <property type="entry name" value="1-DEOXY-D-XYLULOSE 5-PHOSPHATE REDUCTOISOMERASE"/>
    <property type="match status" value="1"/>
</dbReference>
<feature type="binding site" evidence="9">
    <location>
        <position position="116"/>
    </location>
    <ligand>
        <name>1-deoxy-D-xylulose 5-phosphate</name>
        <dbReference type="ChEBI" id="CHEBI:57792"/>
    </ligand>
</feature>
<dbReference type="PANTHER" id="PTHR30525:SF0">
    <property type="entry name" value="1-DEOXY-D-XYLULOSE 5-PHOSPHATE REDUCTOISOMERASE, CHLOROPLASTIC"/>
    <property type="match status" value="1"/>
</dbReference>
<dbReference type="Pfam" id="PF02670">
    <property type="entry name" value="DXP_reductoisom"/>
    <property type="match status" value="1"/>
</dbReference>
<dbReference type="SUPFAM" id="SSF69055">
    <property type="entry name" value="1-deoxy-D-xylulose-5-phosphate reductoisomerase, C-terminal domain"/>
    <property type="match status" value="1"/>
</dbReference>
<accession>A0A0V8M5I0</accession>
<feature type="binding site" evidence="9">
    <location>
        <position position="211"/>
    </location>
    <ligand>
        <name>1-deoxy-D-xylulose 5-phosphate</name>
        <dbReference type="ChEBI" id="CHEBI:57792"/>
    </ligand>
</feature>
<dbReference type="SUPFAM" id="SSF51735">
    <property type="entry name" value="NAD(P)-binding Rossmann-fold domains"/>
    <property type="match status" value="1"/>
</dbReference>
<feature type="binding site" evidence="9">
    <location>
        <position position="189"/>
    </location>
    <ligand>
        <name>1-deoxy-D-xylulose 5-phosphate</name>
        <dbReference type="ChEBI" id="CHEBI:57792"/>
    </ligand>
</feature>
<dbReference type="AlphaFoldDB" id="A0A0V8M5I0"/>
<keyword evidence="4 9" id="KW-0521">NADP</keyword>
<evidence type="ECO:0000256" key="9">
    <source>
        <dbReference type="HAMAP-Rule" id="MF_00183"/>
    </source>
</evidence>
<comment type="catalytic activity">
    <reaction evidence="8">
        <text>2-C-methyl-D-erythritol 4-phosphate + NADP(+) = 1-deoxy-D-xylulose 5-phosphate + NADPH + H(+)</text>
        <dbReference type="Rhea" id="RHEA:13717"/>
        <dbReference type="ChEBI" id="CHEBI:15378"/>
        <dbReference type="ChEBI" id="CHEBI:57783"/>
        <dbReference type="ChEBI" id="CHEBI:57792"/>
        <dbReference type="ChEBI" id="CHEBI:58262"/>
        <dbReference type="ChEBI" id="CHEBI:58349"/>
        <dbReference type="EC" id="1.1.1.267"/>
    </reaction>
    <physiologicalReaction direction="right-to-left" evidence="8">
        <dbReference type="Rhea" id="RHEA:13719"/>
    </physiologicalReaction>
</comment>
<dbReference type="UniPathway" id="UPA00056">
    <property type="reaction ID" value="UER00092"/>
</dbReference>
<evidence type="ECO:0000256" key="7">
    <source>
        <dbReference type="ARBA" id="ARBA00023229"/>
    </source>
</evidence>
<feature type="domain" description="1-deoxy-D-xylulose 5-phosphate reductoisomerase C-terminal" evidence="11">
    <location>
        <begin position="137"/>
        <end position="219"/>
    </location>
</feature>
<feature type="binding site" evidence="9">
    <location>
        <position position="142"/>
    </location>
    <ligand>
        <name>1-deoxy-D-xylulose 5-phosphate</name>
        <dbReference type="ChEBI" id="CHEBI:57792"/>
    </ligand>
</feature>
<keyword evidence="7 9" id="KW-0414">Isoprene biosynthesis</keyword>
<feature type="binding site" evidence="9">
    <location>
        <position position="141"/>
    </location>
    <ligand>
        <name>Mn(2+)</name>
        <dbReference type="ChEBI" id="CHEBI:29035"/>
    </ligand>
</feature>
<dbReference type="EC" id="1.1.1.267" evidence="9"/>
<organism evidence="13 14">
    <name type="scientific">Dehalococcoides mccartyi</name>
    <dbReference type="NCBI Taxonomy" id="61435"/>
    <lineage>
        <taxon>Bacteria</taxon>
        <taxon>Bacillati</taxon>
        <taxon>Chloroflexota</taxon>
        <taxon>Dehalococcoidia</taxon>
        <taxon>Dehalococcoidales</taxon>
        <taxon>Dehalococcoidaceae</taxon>
        <taxon>Dehalococcoides</taxon>
    </lineage>
</organism>
<dbReference type="GO" id="GO:0030145">
    <property type="term" value="F:manganese ion binding"/>
    <property type="evidence" value="ECO:0007669"/>
    <property type="project" value="TreeGrafter"/>
</dbReference>
<dbReference type="FunFam" id="3.40.50.720:FF:000045">
    <property type="entry name" value="1-deoxy-D-xylulose 5-phosphate reductoisomerase"/>
    <property type="match status" value="1"/>
</dbReference>
<comment type="caution">
    <text evidence="13">The sequence shown here is derived from an EMBL/GenBank/DDBJ whole genome shotgun (WGS) entry which is preliminary data.</text>
</comment>
<dbReference type="HAMAP" id="MF_00183">
    <property type="entry name" value="DXP_reductoisom"/>
    <property type="match status" value="1"/>
</dbReference>
<evidence type="ECO:0000256" key="4">
    <source>
        <dbReference type="ARBA" id="ARBA00022857"/>
    </source>
</evidence>
<dbReference type="GO" id="GO:0070402">
    <property type="term" value="F:NADPH binding"/>
    <property type="evidence" value="ECO:0007669"/>
    <property type="project" value="InterPro"/>
</dbReference>
<feature type="domain" description="1-deoxy-D-xylulose 5-phosphate reductoisomerase N-terminal" evidence="10">
    <location>
        <begin position="8"/>
        <end position="123"/>
    </location>
</feature>
<feature type="binding site" evidence="9">
    <location>
        <position position="117"/>
    </location>
    <ligand>
        <name>NADPH</name>
        <dbReference type="ChEBI" id="CHEBI:57783"/>
    </ligand>
</feature>
<dbReference type="NCBIfam" id="NF009114">
    <property type="entry name" value="PRK12464.1"/>
    <property type="match status" value="1"/>
</dbReference>
<dbReference type="InterPro" id="IPR036291">
    <property type="entry name" value="NAD(P)-bd_dom_sf"/>
</dbReference>
<dbReference type="Pfam" id="PF13288">
    <property type="entry name" value="DXPR_C"/>
    <property type="match status" value="1"/>
</dbReference>
<evidence type="ECO:0000256" key="1">
    <source>
        <dbReference type="ARBA" id="ARBA00005094"/>
    </source>
</evidence>
<feature type="binding site" evidence="9">
    <location>
        <position position="195"/>
    </location>
    <ligand>
        <name>NADPH</name>
        <dbReference type="ChEBI" id="CHEBI:57783"/>
    </ligand>
</feature>
<dbReference type="GO" id="GO:0016853">
    <property type="term" value="F:isomerase activity"/>
    <property type="evidence" value="ECO:0007669"/>
    <property type="project" value="UniProtKB-KW"/>
</dbReference>
<feature type="binding site" evidence="9">
    <location>
        <position position="166"/>
    </location>
    <ligand>
        <name>1-deoxy-D-xylulose 5-phosphate</name>
        <dbReference type="ChEBI" id="CHEBI:57792"/>
    </ligand>
</feature>